<evidence type="ECO:0000256" key="1">
    <source>
        <dbReference type="ARBA" id="ARBA00023015"/>
    </source>
</evidence>
<dbReference type="PANTHER" id="PTHR46796:SF6">
    <property type="entry name" value="ARAC SUBFAMILY"/>
    <property type="match status" value="1"/>
</dbReference>
<dbReference type="InterPro" id="IPR018060">
    <property type="entry name" value="HTH_AraC"/>
</dbReference>
<dbReference type="PROSITE" id="PS00041">
    <property type="entry name" value="HTH_ARAC_FAMILY_1"/>
    <property type="match status" value="1"/>
</dbReference>
<keyword evidence="3" id="KW-0804">Transcription</keyword>
<protein>
    <submittedName>
        <fullName evidence="5">AraC family transcriptional regulator</fullName>
    </submittedName>
</protein>
<sequence>MPAATVVSSVSTAAVAIGDRLAYWEDYNADALVGLTCTTYQPDGLLARQCNLSLDAFRVADIAGNPHAIERAPGMVRSRPKDATFVSMMVEGDAFFYHSGGCLILRPGDTVVYDTDQPYLFGFGTSMRQLLVDIPHQLFTERCEQRPASHGPVLVPGDDPGVPGTSARALRRVLLDMVAEPSAGADAAGEQVLDLVQTMRTGRGSSSSMSHLLAAKAFIAGHLGDPGLSVDVVARAAGVTPRHLNRAFAPEQTTVAQYILARRLERARADLTSPQLAHFRIADIAFRWGFSSQAHFSRLFRARFGCSPSQARTG</sequence>
<evidence type="ECO:0000256" key="2">
    <source>
        <dbReference type="ARBA" id="ARBA00023125"/>
    </source>
</evidence>
<keyword evidence="1" id="KW-0805">Transcription regulation</keyword>
<evidence type="ECO:0000313" key="6">
    <source>
        <dbReference type="Proteomes" id="UP000321261"/>
    </source>
</evidence>
<dbReference type="Proteomes" id="UP000321261">
    <property type="component" value="Unassembled WGS sequence"/>
</dbReference>
<dbReference type="InterPro" id="IPR009057">
    <property type="entry name" value="Homeodomain-like_sf"/>
</dbReference>
<dbReference type="SMART" id="SM00342">
    <property type="entry name" value="HTH_ARAC"/>
    <property type="match status" value="1"/>
</dbReference>
<gene>
    <name evidence="5" type="ORF">FHX44_116271</name>
</gene>
<evidence type="ECO:0000313" key="5">
    <source>
        <dbReference type="EMBL" id="TWF80328.1"/>
    </source>
</evidence>
<dbReference type="AlphaFoldDB" id="A0A561SZN2"/>
<dbReference type="PANTHER" id="PTHR46796">
    <property type="entry name" value="HTH-TYPE TRANSCRIPTIONAL ACTIVATOR RHAS-RELATED"/>
    <property type="match status" value="1"/>
</dbReference>
<dbReference type="OrthoDB" id="9799345at2"/>
<dbReference type="Pfam" id="PF12833">
    <property type="entry name" value="HTH_18"/>
    <property type="match status" value="1"/>
</dbReference>
<dbReference type="Gene3D" id="1.10.10.60">
    <property type="entry name" value="Homeodomain-like"/>
    <property type="match status" value="1"/>
</dbReference>
<name>A0A561SZN2_9PSEU</name>
<dbReference type="PROSITE" id="PS01124">
    <property type="entry name" value="HTH_ARAC_FAMILY_2"/>
    <property type="match status" value="1"/>
</dbReference>
<dbReference type="GO" id="GO:0043565">
    <property type="term" value="F:sequence-specific DNA binding"/>
    <property type="evidence" value="ECO:0007669"/>
    <property type="project" value="InterPro"/>
</dbReference>
<dbReference type="GO" id="GO:0003700">
    <property type="term" value="F:DNA-binding transcription factor activity"/>
    <property type="evidence" value="ECO:0007669"/>
    <property type="project" value="InterPro"/>
</dbReference>
<evidence type="ECO:0000259" key="4">
    <source>
        <dbReference type="PROSITE" id="PS01124"/>
    </source>
</evidence>
<dbReference type="Pfam" id="PF14525">
    <property type="entry name" value="AraC_binding_2"/>
    <property type="match status" value="1"/>
</dbReference>
<proteinExistence type="predicted"/>
<accession>A0A561SZN2</accession>
<reference evidence="5 6" key="1">
    <citation type="submission" date="2019-06" db="EMBL/GenBank/DDBJ databases">
        <title>Sequencing the genomes of 1000 actinobacteria strains.</title>
        <authorList>
            <person name="Klenk H.-P."/>
        </authorList>
    </citation>
    <scope>NUCLEOTIDE SEQUENCE [LARGE SCALE GENOMIC DNA]</scope>
    <source>
        <strain evidence="5 6">DSM 45671</strain>
    </source>
</reference>
<feature type="domain" description="HTH araC/xylS-type" evidence="4">
    <location>
        <begin position="213"/>
        <end position="314"/>
    </location>
</feature>
<evidence type="ECO:0000256" key="3">
    <source>
        <dbReference type="ARBA" id="ARBA00023163"/>
    </source>
</evidence>
<dbReference type="SUPFAM" id="SSF46689">
    <property type="entry name" value="Homeodomain-like"/>
    <property type="match status" value="1"/>
</dbReference>
<dbReference type="EMBL" id="VIWU01000001">
    <property type="protein sequence ID" value="TWF80328.1"/>
    <property type="molecule type" value="Genomic_DNA"/>
</dbReference>
<dbReference type="InterPro" id="IPR050204">
    <property type="entry name" value="AraC_XylS_family_regulators"/>
</dbReference>
<dbReference type="InterPro" id="IPR020449">
    <property type="entry name" value="Tscrpt_reg_AraC-type_HTH"/>
</dbReference>
<dbReference type="PRINTS" id="PR00032">
    <property type="entry name" value="HTHARAC"/>
</dbReference>
<keyword evidence="6" id="KW-1185">Reference proteome</keyword>
<dbReference type="InterPro" id="IPR018062">
    <property type="entry name" value="HTH_AraC-typ_CS"/>
</dbReference>
<dbReference type="InterPro" id="IPR035418">
    <property type="entry name" value="AraC-bd_2"/>
</dbReference>
<comment type="caution">
    <text evidence="5">The sequence shown here is derived from an EMBL/GenBank/DDBJ whole genome shotgun (WGS) entry which is preliminary data.</text>
</comment>
<keyword evidence="2" id="KW-0238">DNA-binding</keyword>
<organism evidence="5 6">
    <name type="scientific">Pseudonocardia hierapolitana</name>
    <dbReference type="NCBI Taxonomy" id="1128676"/>
    <lineage>
        <taxon>Bacteria</taxon>
        <taxon>Bacillati</taxon>
        <taxon>Actinomycetota</taxon>
        <taxon>Actinomycetes</taxon>
        <taxon>Pseudonocardiales</taxon>
        <taxon>Pseudonocardiaceae</taxon>
        <taxon>Pseudonocardia</taxon>
    </lineage>
</organism>